<evidence type="ECO:0000313" key="3">
    <source>
        <dbReference type="Proteomes" id="UP000005237"/>
    </source>
</evidence>
<protein>
    <submittedName>
        <fullName evidence="2">Uncharacterized protein</fullName>
    </submittedName>
</protein>
<evidence type="ECO:0000256" key="1">
    <source>
        <dbReference type="SAM" id="MobiDB-lite"/>
    </source>
</evidence>
<proteinExistence type="predicted"/>
<evidence type="ECO:0000313" key="2">
    <source>
        <dbReference type="EnsemblMetazoa" id="CJA42182a.1"/>
    </source>
</evidence>
<accession>A0A8R1ERV4</accession>
<dbReference type="AlphaFoldDB" id="A0A8R1ERV4"/>
<dbReference type="EnsemblMetazoa" id="CJA42182a.1">
    <property type="protein sequence ID" value="CJA42182a.1"/>
    <property type="gene ID" value="WBGene00218030"/>
</dbReference>
<name>A0A8R1ERV4_CAEJA</name>
<organism evidence="2 3">
    <name type="scientific">Caenorhabditis japonica</name>
    <dbReference type="NCBI Taxonomy" id="281687"/>
    <lineage>
        <taxon>Eukaryota</taxon>
        <taxon>Metazoa</taxon>
        <taxon>Ecdysozoa</taxon>
        <taxon>Nematoda</taxon>
        <taxon>Chromadorea</taxon>
        <taxon>Rhabditida</taxon>
        <taxon>Rhabditina</taxon>
        <taxon>Rhabditomorpha</taxon>
        <taxon>Rhabditoidea</taxon>
        <taxon>Rhabditidae</taxon>
        <taxon>Peloderinae</taxon>
        <taxon>Caenorhabditis</taxon>
    </lineage>
</organism>
<keyword evidence="3" id="KW-1185">Reference proteome</keyword>
<feature type="region of interest" description="Disordered" evidence="1">
    <location>
        <begin position="1"/>
        <end position="28"/>
    </location>
</feature>
<reference evidence="2" key="2">
    <citation type="submission" date="2022-06" db="UniProtKB">
        <authorList>
            <consortium name="EnsemblMetazoa"/>
        </authorList>
    </citation>
    <scope>IDENTIFICATION</scope>
    <source>
        <strain evidence="2">DF5081</strain>
    </source>
</reference>
<dbReference type="Proteomes" id="UP000005237">
    <property type="component" value="Unassembled WGS sequence"/>
</dbReference>
<feature type="compositionally biased region" description="Basic and acidic residues" evidence="1">
    <location>
        <begin position="1"/>
        <end position="12"/>
    </location>
</feature>
<reference evidence="3" key="1">
    <citation type="submission" date="2010-08" db="EMBL/GenBank/DDBJ databases">
        <authorList>
            <consortium name="Caenorhabditis japonica Sequencing Consortium"/>
            <person name="Wilson R.K."/>
        </authorList>
    </citation>
    <scope>NUCLEOTIDE SEQUENCE [LARGE SCALE GENOMIC DNA]</scope>
    <source>
        <strain evidence="3">DF5081</strain>
    </source>
</reference>
<sequence>MEKRQDAIGKEKQKQRRGYVKMPSGRRPDGYSEIDELNRILMVERELVLKTQENYRILKEKYLDLSAETIF</sequence>